<dbReference type="AlphaFoldDB" id="A0A4S1DS89"/>
<dbReference type="SMART" id="SM00345">
    <property type="entry name" value="HTH_GNTR"/>
    <property type="match status" value="1"/>
</dbReference>
<dbReference type="Pfam" id="PF13377">
    <property type="entry name" value="Peripla_BP_3"/>
    <property type="match status" value="1"/>
</dbReference>
<dbReference type="Gene3D" id="1.10.10.10">
    <property type="entry name" value="Winged helix-like DNA-binding domain superfamily/Winged helix DNA-binding domain"/>
    <property type="match status" value="1"/>
</dbReference>
<name>A0A4S1DS89_9FLAO</name>
<dbReference type="SUPFAM" id="SSF46785">
    <property type="entry name" value="Winged helix' DNA-binding domain"/>
    <property type="match status" value="1"/>
</dbReference>
<dbReference type="GO" id="GO:0003677">
    <property type="term" value="F:DNA binding"/>
    <property type="evidence" value="ECO:0007669"/>
    <property type="project" value="UniProtKB-KW"/>
</dbReference>
<evidence type="ECO:0000256" key="2">
    <source>
        <dbReference type="ARBA" id="ARBA00023125"/>
    </source>
</evidence>
<dbReference type="OrthoDB" id="742238at2"/>
<evidence type="ECO:0000313" key="6">
    <source>
        <dbReference type="Proteomes" id="UP000307602"/>
    </source>
</evidence>
<feature type="domain" description="HTH gntR-type" evidence="4">
    <location>
        <begin position="2"/>
        <end position="70"/>
    </location>
</feature>
<dbReference type="RefSeq" id="WP_135879080.1">
    <property type="nucleotide sequence ID" value="NZ_SRSO01000052.1"/>
</dbReference>
<keyword evidence="6" id="KW-1185">Reference proteome</keyword>
<dbReference type="PROSITE" id="PS50949">
    <property type="entry name" value="HTH_GNTR"/>
    <property type="match status" value="1"/>
</dbReference>
<evidence type="ECO:0000256" key="3">
    <source>
        <dbReference type="ARBA" id="ARBA00023163"/>
    </source>
</evidence>
<dbReference type="Proteomes" id="UP000307602">
    <property type="component" value="Unassembled WGS sequence"/>
</dbReference>
<dbReference type="InterPro" id="IPR046335">
    <property type="entry name" value="LacI/GalR-like_sensor"/>
</dbReference>
<dbReference type="PANTHER" id="PTHR38445:SF10">
    <property type="entry name" value="GNTR-FAMILY TRANSCRIPTIONAL REGULATOR"/>
    <property type="match status" value="1"/>
</dbReference>
<sequence length="323" mass="36848">MTTKVKHIVRDIENQLTDKTLVVGNQLPSLSELCKTYKVSRDTSVRSYKDLLARGVITAIHGKGYFVAKSNPLIQVNLFLLLDELSSYKQVLVNAIVNGLVDIKGEYQIFFHHYNPSLFHNLVNDSIGKFTHYVISPFPNAPEVESALKKIPEKKLILIDRHDELDMDHNFIGQEYFEDIVNSLRQIKNRLQNYTRFVFIFPEPSYHPQELKSGFTKVCKELGLTHHILSNTNTMKKGDAFLVIDDNDLADMVEKCTENNWELGKDIGIVSYNETRLKSVIANGITTLSTDFNAMGEALIENLENKKSIYIHNKSSITIRKSI</sequence>
<dbReference type="EMBL" id="SRSO01000052">
    <property type="protein sequence ID" value="TGV00238.1"/>
    <property type="molecule type" value="Genomic_DNA"/>
</dbReference>
<dbReference type="InterPro" id="IPR036388">
    <property type="entry name" value="WH-like_DNA-bd_sf"/>
</dbReference>
<dbReference type="InterPro" id="IPR036390">
    <property type="entry name" value="WH_DNA-bd_sf"/>
</dbReference>
<keyword evidence="1" id="KW-0805">Transcription regulation</keyword>
<dbReference type="GO" id="GO:0003700">
    <property type="term" value="F:DNA-binding transcription factor activity"/>
    <property type="evidence" value="ECO:0007669"/>
    <property type="project" value="InterPro"/>
</dbReference>
<gene>
    <name evidence="5" type="ORF">EM932_20505</name>
</gene>
<comment type="caution">
    <text evidence="5">The sequence shown here is derived from an EMBL/GenBank/DDBJ whole genome shotgun (WGS) entry which is preliminary data.</text>
</comment>
<dbReference type="InterPro" id="IPR000524">
    <property type="entry name" value="Tscrpt_reg_HTH_GntR"/>
</dbReference>
<accession>A0A4S1DS89</accession>
<proteinExistence type="predicted"/>
<evidence type="ECO:0000313" key="5">
    <source>
        <dbReference type="EMBL" id="TGV00238.1"/>
    </source>
</evidence>
<keyword evidence="3" id="KW-0804">Transcription</keyword>
<dbReference type="SUPFAM" id="SSF53822">
    <property type="entry name" value="Periplasmic binding protein-like I"/>
    <property type="match status" value="1"/>
</dbReference>
<dbReference type="PANTHER" id="PTHR38445">
    <property type="entry name" value="HTH-TYPE TRANSCRIPTIONAL REPRESSOR YTRA"/>
    <property type="match status" value="1"/>
</dbReference>
<organism evidence="5 6">
    <name type="scientific">Flavivirga rizhaonensis</name>
    <dbReference type="NCBI Taxonomy" id="2559571"/>
    <lineage>
        <taxon>Bacteria</taxon>
        <taxon>Pseudomonadati</taxon>
        <taxon>Bacteroidota</taxon>
        <taxon>Flavobacteriia</taxon>
        <taxon>Flavobacteriales</taxon>
        <taxon>Flavobacteriaceae</taxon>
        <taxon>Flavivirga</taxon>
    </lineage>
</organism>
<dbReference type="CDD" id="cd07377">
    <property type="entry name" value="WHTH_GntR"/>
    <property type="match status" value="1"/>
</dbReference>
<reference evidence="5 6" key="1">
    <citation type="submission" date="2019-04" db="EMBL/GenBank/DDBJ databases">
        <authorList>
            <person name="Liu A."/>
        </authorList>
    </citation>
    <scope>NUCLEOTIDE SEQUENCE [LARGE SCALE GENOMIC DNA]</scope>
    <source>
        <strain evidence="5 6">RZ03</strain>
    </source>
</reference>
<evidence type="ECO:0000259" key="4">
    <source>
        <dbReference type="PROSITE" id="PS50949"/>
    </source>
</evidence>
<keyword evidence="2" id="KW-0238">DNA-binding</keyword>
<dbReference type="InterPro" id="IPR028082">
    <property type="entry name" value="Peripla_BP_I"/>
</dbReference>
<dbReference type="Gene3D" id="3.40.50.2300">
    <property type="match status" value="2"/>
</dbReference>
<dbReference type="Pfam" id="PF00392">
    <property type="entry name" value="GntR"/>
    <property type="match status" value="1"/>
</dbReference>
<protein>
    <submittedName>
        <fullName evidence="5">GntR family transcriptional regulator</fullName>
    </submittedName>
</protein>
<evidence type="ECO:0000256" key="1">
    <source>
        <dbReference type="ARBA" id="ARBA00023015"/>
    </source>
</evidence>